<keyword evidence="2 6" id="KW-0812">Transmembrane</keyword>
<dbReference type="Proteomes" id="UP000002009">
    <property type="component" value="Chromosome 3"/>
</dbReference>
<dbReference type="GO" id="GO:0022857">
    <property type="term" value="F:transmembrane transporter activity"/>
    <property type="evidence" value="ECO:0007669"/>
    <property type="project" value="InterPro"/>
</dbReference>
<dbReference type="EMBL" id="CP001324">
    <property type="protein sequence ID" value="ACO62265.1"/>
    <property type="molecule type" value="Genomic_DNA"/>
</dbReference>
<dbReference type="eggNOG" id="KOG2532">
    <property type="taxonomic scope" value="Eukaryota"/>
</dbReference>
<dbReference type="InterPro" id="IPR050382">
    <property type="entry name" value="MFS_Na/Anion_cotransporter"/>
</dbReference>
<dbReference type="InterPro" id="IPR036259">
    <property type="entry name" value="MFS_trans_sf"/>
</dbReference>
<dbReference type="Pfam" id="PF07690">
    <property type="entry name" value="MFS_1"/>
    <property type="match status" value="1"/>
</dbReference>
<feature type="transmembrane region" description="Helical" evidence="6">
    <location>
        <begin position="330"/>
        <end position="353"/>
    </location>
</feature>
<sequence length="403" mass="42992">RWSMVFALFCAFVLCNLDKVNMSVAIVPMAESFGWTSVEKGLVQSAFFWGYAFTQVPGGWLAAKYGGKLVLFAGVMLWSFGTLIAPACANFSFTALLVSRFLVGLGEGVAPSAATGVLAKGVPGSQRSKAVTATFGGLDVGSLSGLIIAPPIILFLGGWPAVFYLFGVLGFIWGAWWAVGYMNDKSTDARETAEEKEAREAKEASGAKADPIPFGKFFKNGSFWALMAAHFTWNYFSYGLLAWLPSFLSSALNVTLTKSSFLSILPYLATVAVTTIVAPTADSWEKNGMTRTNVRKLSQTLCFGGGAICLALVGLVVNSTPPEAVTQTTVITVMSLLTVCFGMGAWVRTGLFCGHQDMSPKYASIMLGITNTAAAIASTLSTFFTGYFFSISGGSWGWSLFFP</sequence>
<accession>C1E226</accession>
<comment type="subcellular location">
    <subcellularLocation>
        <location evidence="1">Membrane</location>
        <topology evidence="1">Multi-pass membrane protein</topology>
    </subcellularLocation>
</comment>
<feature type="chain" id="PRO_5002908895" evidence="7">
    <location>
        <begin position="23"/>
        <end position="403"/>
    </location>
</feature>
<evidence type="ECO:0000256" key="1">
    <source>
        <dbReference type="ARBA" id="ARBA00004141"/>
    </source>
</evidence>
<feature type="transmembrane region" description="Helical" evidence="6">
    <location>
        <begin position="46"/>
        <end position="63"/>
    </location>
</feature>
<feature type="transmembrane region" description="Helical" evidence="6">
    <location>
        <begin position="131"/>
        <end position="156"/>
    </location>
</feature>
<dbReference type="InterPro" id="IPR011701">
    <property type="entry name" value="MFS"/>
</dbReference>
<feature type="non-terminal residue" evidence="9">
    <location>
        <position position="1"/>
    </location>
</feature>
<reference evidence="9 10" key="1">
    <citation type="journal article" date="2009" name="Science">
        <title>Green evolution and dynamic adaptations revealed by genomes of the marine picoeukaryotes Micromonas.</title>
        <authorList>
            <person name="Worden A.Z."/>
            <person name="Lee J.H."/>
            <person name="Mock T."/>
            <person name="Rouze P."/>
            <person name="Simmons M.P."/>
            <person name="Aerts A.L."/>
            <person name="Allen A.E."/>
            <person name="Cuvelier M.L."/>
            <person name="Derelle E."/>
            <person name="Everett M.V."/>
            <person name="Foulon E."/>
            <person name="Grimwood J."/>
            <person name="Gundlach H."/>
            <person name="Henrissat B."/>
            <person name="Napoli C."/>
            <person name="McDonald S.M."/>
            <person name="Parker M.S."/>
            <person name="Rombauts S."/>
            <person name="Salamov A."/>
            <person name="Von Dassow P."/>
            <person name="Badger J.H."/>
            <person name="Coutinho P.M."/>
            <person name="Demir E."/>
            <person name="Dubchak I."/>
            <person name="Gentemann C."/>
            <person name="Eikrem W."/>
            <person name="Gready J.E."/>
            <person name="John U."/>
            <person name="Lanier W."/>
            <person name="Lindquist E.A."/>
            <person name="Lucas S."/>
            <person name="Mayer K.F."/>
            <person name="Moreau H."/>
            <person name="Not F."/>
            <person name="Otillar R."/>
            <person name="Panaud O."/>
            <person name="Pangilinan J."/>
            <person name="Paulsen I."/>
            <person name="Piegu B."/>
            <person name="Poliakov A."/>
            <person name="Robbens S."/>
            <person name="Schmutz J."/>
            <person name="Toulza E."/>
            <person name="Wyss T."/>
            <person name="Zelensky A."/>
            <person name="Zhou K."/>
            <person name="Armbrust E.V."/>
            <person name="Bhattacharya D."/>
            <person name="Goodenough U.W."/>
            <person name="Van de Peer Y."/>
            <person name="Grigoriev I.V."/>
        </authorList>
    </citation>
    <scope>NUCLEOTIDE SEQUENCE [LARGE SCALE GENOMIC DNA]</scope>
    <source>
        <strain evidence="10">RCC299 / NOUM17</strain>
    </source>
</reference>
<comment type="similarity">
    <text evidence="5">Belongs to the major facilitator superfamily. Sodium/anion cotransporter (TC 2.A.1.14) family.</text>
</comment>
<dbReference type="KEGG" id="mis:MICPUN_67528"/>
<dbReference type="PANTHER" id="PTHR11662:SF243">
    <property type="entry name" value="ANION TRANSPORTER 6, CHLOROPLASTIC-RELATED"/>
    <property type="match status" value="1"/>
</dbReference>
<dbReference type="InParanoid" id="C1E226"/>
<evidence type="ECO:0000259" key="8">
    <source>
        <dbReference type="PROSITE" id="PS50850"/>
    </source>
</evidence>
<dbReference type="PROSITE" id="PS50850">
    <property type="entry name" value="MFS"/>
    <property type="match status" value="1"/>
</dbReference>
<feature type="non-terminal residue" evidence="9">
    <location>
        <position position="403"/>
    </location>
</feature>
<proteinExistence type="inferred from homology"/>
<dbReference type="OrthoDB" id="2250022at2759"/>
<organism evidence="9 10">
    <name type="scientific">Micromonas commoda (strain RCC299 / NOUM17 / CCMP2709)</name>
    <name type="common">Picoplanktonic green alga</name>
    <dbReference type="NCBI Taxonomy" id="296587"/>
    <lineage>
        <taxon>Eukaryota</taxon>
        <taxon>Viridiplantae</taxon>
        <taxon>Chlorophyta</taxon>
        <taxon>Mamiellophyceae</taxon>
        <taxon>Mamiellales</taxon>
        <taxon>Mamiellaceae</taxon>
        <taxon>Micromonas</taxon>
    </lineage>
</organism>
<dbReference type="GeneID" id="8241780"/>
<name>C1E226_MICCC</name>
<feature type="transmembrane region" description="Helical" evidence="6">
    <location>
        <begin position="365"/>
        <end position="389"/>
    </location>
</feature>
<feature type="transmembrane region" description="Helical" evidence="6">
    <location>
        <begin position="99"/>
        <end position="119"/>
    </location>
</feature>
<evidence type="ECO:0000313" key="10">
    <source>
        <dbReference type="Proteomes" id="UP000002009"/>
    </source>
</evidence>
<evidence type="ECO:0000256" key="2">
    <source>
        <dbReference type="ARBA" id="ARBA00022692"/>
    </source>
</evidence>
<dbReference type="RefSeq" id="XP_002501007.1">
    <property type="nucleotide sequence ID" value="XM_002500961.1"/>
</dbReference>
<keyword evidence="3 6" id="KW-1133">Transmembrane helix</keyword>
<gene>
    <name evidence="9" type="ORF">MICPUN_67528</name>
</gene>
<dbReference type="InterPro" id="IPR020846">
    <property type="entry name" value="MFS_dom"/>
</dbReference>
<feature type="domain" description="Major facilitator superfamily (MFS) profile" evidence="8">
    <location>
        <begin position="4"/>
        <end position="403"/>
    </location>
</feature>
<feature type="signal peptide" evidence="7">
    <location>
        <begin position="1"/>
        <end position="22"/>
    </location>
</feature>
<evidence type="ECO:0000313" key="9">
    <source>
        <dbReference type="EMBL" id="ACO62265.1"/>
    </source>
</evidence>
<dbReference type="AlphaFoldDB" id="C1E226"/>
<feature type="transmembrane region" description="Helical" evidence="6">
    <location>
        <begin position="223"/>
        <end position="244"/>
    </location>
</feature>
<dbReference type="Gene3D" id="1.20.1250.20">
    <property type="entry name" value="MFS general substrate transporter like domains"/>
    <property type="match status" value="2"/>
</dbReference>
<feature type="transmembrane region" description="Helical" evidence="6">
    <location>
        <begin position="162"/>
        <end position="182"/>
    </location>
</feature>
<evidence type="ECO:0000256" key="4">
    <source>
        <dbReference type="ARBA" id="ARBA00023136"/>
    </source>
</evidence>
<feature type="transmembrane region" description="Helical" evidence="6">
    <location>
        <begin position="301"/>
        <end position="318"/>
    </location>
</feature>
<dbReference type="GO" id="GO:0016020">
    <property type="term" value="C:membrane"/>
    <property type="evidence" value="ECO:0007669"/>
    <property type="project" value="UniProtKB-SubCell"/>
</dbReference>
<evidence type="ECO:0000256" key="5">
    <source>
        <dbReference type="ARBA" id="ARBA00024362"/>
    </source>
</evidence>
<keyword evidence="10" id="KW-1185">Reference proteome</keyword>
<dbReference type="OMA" id="DIKHNGP"/>
<feature type="transmembrane region" description="Helical" evidence="6">
    <location>
        <begin position="264"/>
        <end position="281"/>
    </location>
</feature>
<evidence type="ECO:0000256" key="6">
    <source>
        <dbReference type="SAM" id="Phobius"/>
    </source>
</evidence>
<protein>
    <submittedName>
        <fullName evidence="9">Major facilitator superfamily</fullName>
    </submittedName>
</protein>
<keyword evidence="7" id="KW-0732">Signal</keyword>
<dbReference type="PANTHER" id="PTHR11662">
    <property type="entry name" value="SOLUTE CARRIER FAMILY 17"/>
    <property type="match status" value="1"/>
</dbReference>
<evidence type="ECO:0000256" key="7">
    <source>
        <dbReference type="SAM" id="SignalP"/>
    </source>
</evidence>
<dbReference type="SUPFAM" id="SSF103473">
    <property type="entry name" value="MFS general substrate transporter"/>
    <property type="match status" value="1"/>
</dbReference>
<feature type="transmembrane region" description="Helical" evidence="6">
    <location>
        <begin position="70"/>
        <end position="93"/>
    </location>
</feature>
<keyword evidence="4 6" id="KW-0472">Membrane</keyword>
<evidence type="ECO:0000256" key="3">
    <source>
        <dbReference type="ARBA" id="ARBA00022989"/>
    </source>
</evidence>